<dbReference type="InterPro" id="IPR032466">
    <property type="entry name" value="Metal_Hydrolase"/>
</dbReference>
<dbReference type="GO" id="GO:0016810">
    <property type="term" value="F:hydrolase activity, acting on carbon-nitrogen (but not peptide) bonds"/>
    <property type="evidence" value="ECO:0007669"/>
    <property type="project" value="InterPro"/>
</dbReference>
<dbReference type="NCBIfam" id="NF005540">
    <property type="entry name" value="PRK07203.1"/>
    <property type="match status" value="1"/>
</dbReference>
<evidence type="ECO:0000313" key="5">
    <source>
        <dbReference type="Proteomes" id="UP000305675"/>
    </source>
</evidence>
<dbReference type="SUPFAM" id="SSF51338">
    <property type="entry name" value="Composite domain of metallo-dependent hydrolases"/>
    <property type="match status" value="1"/>
</dbReference>
<dbReference type="Gene3D" id="2.30.40.10">
    <property type="entry name" value="Urease, subunit C, domain 1"/>
    <property type="match status" value="1"/>
</dbReference>
<dbReference type="RefSeq" id="WP_136864566.1">
    <property type="nucleotide sequence ID" value="NZ_SWCJ01000016.1"/>
</dbReference>
<protein>
    <submittedName>
        <fullName evidence="4">Putative aminohydrolase SsnA</fullName>
    </submittedName>
</protein>
<dbReference type="SUPFAM" id="SSF51556">
    <property type="entry name" value="Metallo-dependent hydrolases"/>
    <property type="match status" value="1"/>
</dbReference>
<gene>
    <name evidence="4" type="primary">ssnA</name>
    <name evidence="4" type="ORF">FCL42_16675</name>
</gene>
<accession>A0A4U1BMC1</accession>
<dbReference type="Proteomes" id="UP000305675">
    <property type="component" value="Unassembled WGS sequence"/>
</dbReference>
<evidence type="ECO:0000259" key="3">
    <source>
        <dbReference type="Pfam" id="PF01979"/>
    </source>
</evidence>
<dbReference type="CDD" id="cd01298">
    <property type="entry name" value="ATZ_TRZ_like"/>
    <property type="match status" value="1"/>
</dbReference>
<organism evidence="4 5">
    <name type="scientific">Ferrimonas aestuarii</name>
    <dbReference type="NCBI Taxonomy" id="2569539"/>
    <lineage>
        <taxon>Bacteria</taxon>
        <taxon>Pseudomonadati</taxon>
        <taxon>Pseudomonadota</taxon>
        <taxon>Gammaproteobacteria</taxon>
        <taxon>Alteromonadales</taxon>
        <taxon>Ferrimonadaceae</taxon>
        <taxon>Ferrimonas</taxon>
    </lineage>
</organism>
<sequence>MLILKNATAVQFEPAQVTEGVDIVIDGDKIVAVGSNLSSQYPDAQVKEMAGKLVMPGIVCSHNHFYSGLARGIMADIKPCPDFISTLKNLWWRLDRALDEESLYYSGLICSLEAIRSGCTSVIDHHASPNYIAGSLNTLRKGFLKAGLRGMTCFETTDRNGGLAELQAGVEENINFAKLIDAERAAGTSPYLVEAHIGAHAPFTVRDEGMAMMAEAVKATGRGLHIHAAEDLYDVSHSHHIYGKDIVERLDGFGLINDKTLLAHGLFLSENDINILNQRDAFLVHNARSNMNNGVGYNSQLTKLKNVALGTDGIGADMFEELKFAFFKHRDDRGPMWPDSFLRHLYNGNELLARNFGAKFGRLEVGYKADLTICDYTAPTPLVGDNLPGHFAFALNQGNVHSVMVEGQMVLEDRQFPFDIEPIYAEARKVAKGIWQRMDQLD</sequence>
<evidence type="ECO:0000256" key="1">
    <source>
        <dbReference type="ARBA" id="ARBA00006745"/>
    </source>
</evidence>
<reference evidence="4 5" key="1">
    <citation type="submission" date="2019-04" db="EMBL/GenBank/DDBJ databases">
        <authorList>
            <person name="Hwang J.C."/>
        </authorList>
    </citation>
    <scope>NUCLEOTIDE SEQUENCE [LARGE SCALE GENOMIC DNA]</scope>
    <source>
        <strain evidence="4 5">IMCC35002</strain>
    </source>
</reference>
<evidence type="ECO:0000313" key="4">
    <source>
        <dbReference type="EMBL" id="TKB51855.1"/>
    </source>
</evidence>
<evidence type="ECO:0000256" key="2">
    <source>
        <dbReference type="ARBA" id="ARBA00022801"/>
    </source>
</evidence>
<keyword evidence="5" id="KW-1185">Reference proteome</keyword>
<dbReference type="OrthoDB" id="9807210at2"/>
<dbReference type="AlphaFoldDB" id="A0A4U1BMC1"/>
<dbReference type="InterPro" id="IPR011059">
    <property type="entry name" value="Metal-dep_hydrolase_composite"/>
</dbReference>
<proteinExistence type="inferred from homology"/>
<dbReference type="Pfam" id="PF01979">
    <property type="entry name" value="Amidohydro_1"/>
    <property type="match status" value="1"/>
</dbReference>
<comment type="caution">
    <text evidence="4">The sequence shown here is derived from an EMBL/GenBank/DDBJ whole genome shotgun (WGS) entry which is preliminary data.</text>
</comment>
<dbReference type="InterPro" id="IPR006680">
    <property type="entry name" value="Amidohydro-rel"/>
</dbReference>
<dbReference type="EMBL" id="SWCJ01000016">
    <property type="protein sequence ID" value="TKB51855.1"/>
    <property type="molecule type" value="Genomic_DNA"/>
</dbReference>
<dbReference type="InterPro" id="IPR017700">
    <property type="entry name" value="Aminohydrolase_SsnA"/>
</dbReference>
<feature type="domain" description="Amidohydrolase-related" evidence="3">
    <location>
        <begin position="53"/>
        <end position="410"/>
    </location>
</feature>
<dbReference type="NCBIfam" id="TIGR03314">
    <property type="entry name" value="Se_ssnA"/>
    <property type="match status" value="1"/>
</dbReference>
<dbReference type="PANTHER" id="PTHR43794:SF11">
    <property type="entry name" value="AMIDOHYDROLASE-RELATED DOMAIN-CONTAINING PROTEIN"/>
    <property type="match status" value="1"/>
</dbReference>
<dbReference type="PANTHER" id="PTHR43794">
    <property type="entry name" value="AMINOHYDROLASE SSNA-RELATED"/>
    <property type="match status" value="1"/>
</dbReference>
<dbReference type="InterPro" id="IPR050287">
    <property type="entry name" value="MTA/SAH_deaminase"/>
</dbReference>
<comment type="similarity">
    <text evidence="1">Belongs to the metallo-dependent hydrolases superfamily. ATZ/TRZ family.</text>
</comment>
<keyword evidence="2 4" id="KW-0378">Hydrolase</keyword>
<dbReference type="Gene3D" id="3.20.20.140">
    <property type="entry name" value="Metal-dependent hydrolases"/>
    <property type="match status" value="1"/>
</dbReference>
<name>A0A4U1BMC1_9GAMM</name>